<dbReference type="Pfam" id="PF24720">
    <property type="entry name" value="DUF7673"/>
    <property type="match status" value="1"/>
</dbReference>
<name>A0ABX0K418_9PROT</name>
<sequence>MASNALSCSQPRLVEIAKGDTHQSGLVSGFLLAWWNAEECGGYDLTWAWALDPEIADDIIAVFSYVTRLRKHPDQITPELNAHFRSIIRVWRPELAR</sequence>
<feature type="domain" description="DUF7673" evidence="1">
    <location>
        <begin position="12"/>
        <end position="92"/>
    </location>
</feature>
<evidence type="ECO:0000259" key="1">
    <source>
        <dbReference type="Pfam" id="PF24720"/>
    </source>
</evidence>
<comment type="caution">
    <text evidence="2">The sequence shown here is derived from an EMBL/GenBank/DDBJ whole genome shotgun (WGS) entry which is preliminary data.</text>
</comment>
<keyword evidence="3" id="KW-1185">Reference proteome</keyword>
<gene>
    <name evidence="2" type="ORF">GOB81_14775</name>
</gene>
<evidence type="ECO:0000313" key="3">
    <source>
        <dbReference type="Proteomes" id="UP000631653"/>
    </source>
</evidence>
<dbReference type="EMBL" id="WOSY01000020">
    <property type="protein sequence ID" value="NHN89869.1"/>
    <property type="molecule type" value="Genomic_DNA"/>
</dbReference>
<organism evidence="2 3">
    <name type="scientific">Acetobacter conturbans</name>
    <dbReference type="NCBI Taxonomy" id="1737472"/>
    <lineage>
        <taxon>Bacteria</taxon>
        <taxon>Pseudomonadati</taxon>
        <taxon>Pseudomonadota</taxon>
        <taxon>Alphaproteobacteria</taxon>
        <taxon>Acetobacterales</taxon>
        <taxon>Acetobacteraceae</taxon>
        <taxon>Acetobacter</taxon>
    </lineage>
</organism>
<protein>
    <recommendedName>
        <fullName evidence="1">DUF7673 domain-containing protein</fullName>
    </recommendedName>
</protein>
<dbReference type="Proteomes" id="UP000631653">
    <property type="component" value="Unassembled WGS sequence"/>
</dbReference>
<dbReference type="InterPro" id="IPR056090">
    <property type="entry name" value="DUF7673"/>
</dbReference>
<reference evidence="2 3" key="1">
    <citation type="journal article" date="2020" name="Int. J. Syst. Evol. Microbiol.">
        <title>Novel acetic acid bacteria from cider fermentations: Acetobacter conturbans sp. nov. and Acetobacter fallax sp. nov.</title>
        <authorList>
            <person name="Sombolestani A.S."/>
            <person name="Cleenwerck I."/>
            <person name="Cnockaert M."/>
            <person name="Borremans W."/>
            <person name="Wieme A.D."/>
            <person name="De Vuyst L."/>
            <person name="Vandamme P."/>
        </authorList>
    </citation>
    <scope>NUCLEOTIDE SEQUENCE [LARGE SCALE GENOMIC DNA]</scope>
    <source>
        <strain evidence="2 3">LMG 1627</strain>
    </source>
</reference>
<accession>A0ABX0K418</accession>
<evidence type="ECO:0000313" key="2">
    <source>
        <dbReference type="EMBL" id="NHN89869.1"/>
    </source>
</evidence>
<proteinExistence type="predicted"/>